<feature type="compositionally biased region" description="Basic and acidic residues" evidence="1">
    <location>
        <begin position="165"/>
        <end position="174"/>
    </location>
</feature>
<accession>A0A0E0M840</accession>
<feature type="region of interest" description="Disordered" evidence="1">
    <location>
        <begin position="22"/>
        <end position="46"/>
    </location>
</feature>
<proteinExistence type="predicted"/>
<feature type="region of interest" description="Disordered" evidence="1">
    <location>
        <begin position="122"/>
        <end position="206"/>
    </location>
</feature>
<dbReference type="HOGENOM" id="CLU_1047270_0_0_1"/>
<feature type="region of interest" description="Disordered" evidence="1">
    <location>
        <begin position="219"/>
        <end position="247"/>
    </location>
</feature>
<evidence type="ECO:0000313" key="3">
    <source>
        <dbReference type="Proteomes" id="UP000026962"/>
    </source>
</evidence>
<dbReference type="EnsemblPlants" id="OPUNC10G09820.3">
    <property type="protein sequence ID" value="OPUNC10G09820.3"/>
    <property type="gene ID" value="OPUNC10G09820"/>
</dbReference>
<name>A0A0E0M840_ORYPU</name>
<sequence>MIHHPKNAFAAELLDGDLDAPARLEDAADGAATQPKPPSPSTSERLNPRVALLSSWKVKMRRLLFARCGSDSCRYRPNDSALISDDTFREHSDPDRRASRSVDVLLFDRADSERVVAAAAAAATADDRPRRSSLSQPANPKHCIAFDMLPGEDDDASPALHQRHGAPEERETDRSPITQPANLKQEEGRKRLIDQPWQKNSTQPPTPTTIVHVLLAQPAPHGEDDDIGSRLTGMTSKETGGEREEEDDALCVRLTGQQWRGWVGLG</sequence>
<keyword evidence="3" id="KW-1185">Reference proteome</keyword>
<dbReference type="Gramene" id="OPUNC10G09820.3">
    <property type="protein sequence ID" value="OPUNC10G09820.3"/>
    <property type="gene ID" value="OPUNC10G09820"/>
</dbReference>
<reference evidence="2" key="2">
    <citation type="submission" date="2018-05" db="EMBL/GenBank/DDBJ databases">
        <title>OpunRS2 (Oryza punctata Reference Sequence Version 2).</title>
        <authorList>
            <person name="Zhang J."/>
            <person name="Kudrna D."/>
            <person name="Lee S."/>
            <person name="Talag J."/>
            <person name="Welchert J."/>
            <person name="Wing R.A."/>
        </authorList>
    </citation>
    <scope>NUCLEOTIDE SEQUENCE [LARGE SCALE GENOMIC DNA]</scope>
</reference>
<feature type="compositionally biased region" description="Basic and acidic residues" evidence="1">
    <location>
        <begin position="184"/>
        <end position="193"/>
    </location>
</feature>
<dbReference type="AlphaFoldDB" id="A0A0E0M840"/>
<evidence type="ECO:0000313" key="2">
    <source>
        <dbReference type="EnsemblPlants" id="OPUNC10G09820.3"/>
    </source>
</evidence>
<dbReference type="Proteomes" id="UP000026962">
    <property type="component" value="Chromosome 10"/>
</dbReference>
<reference evidence="2" key="1">
    <citation type="submission" date="2015-04" db="UniProtKB">
        <authorList>
            <consortium name="EnsemblPlants"/>
        </authorList>
    </citation>
    <scope>IDENTIFICATION</scope>
</reference>
<evidence type="ECO:0000256" key="1">
    <source>
        <dbReference type="SAM" id="MobiDB-lite"/>
    </source>
</evidence>
<organism evidence="2">
    <name type="scientific">Oryza punctata</name>
    <name type="common">Red rice</name>
    <dbReference type="NCBI Taxonomy" id="4537"/>
    <lineage>
        <taxon>Eukaryota</taxon>
        <taxon>Viridiplantae</taxon>
        <taxon>Streptophyta</taxon>
        <taxon>Embryophyta</taxon>
        <taxon>Tracheophyta</taxon>
        <taxon>Spermatophyta</taxon>
        <taxon>Magnoliopsida</taxon>
        <taxon>Liliopsida</taxon>
        <taxon>Poales</taxon>
        <taxon>Poaceae</taxon>
        <taxon>BOP clade</taxon>
        <taxon>Oryzoideae</taxon>
        <taxon>Oryzeae</taxon>
        <taxon>Oryzinae</taxon>
        <taxon>Oryza</taxon>
    </lineage>
</organism>
<protein>
    <submittedName>
        <fullName evidence="2">Uncharacterized protein</fullName>
    </submittedName>
</protein>